<feature type="transmembrane region" description="Helical" evidence="9">
    <location>
        <begin position="294"/>
        <end position="314"/>
    </location>
</feature>
<comment type="subcellular location">
    <subcellularLocation>
        <location evidence="1">Cell inner membrane</location>
        <topology evidence="1">Multi-pass membrane protein</topology>
    </subcellularLocation>
    <subcellularLocation>
        <location evidence="9">Cell membrane</location>
        <topology evidence="9">Multi-pass membrane protein</topology>
    </subcellularLocation>
</comment>
<comment type="caution">
    <text evidence="9">Lacks conserved residue(s) required for the propagation of feature annotation.</text>
</comment>
<evidence type="ECO:0000256" key="2">
    <source>
        <dbReference type="ARBA" id="ARBA00007783"/>
    </source>
</evidence>
<keyword evidence="3 9" id="KW-0813">Transport</keyword>
<dbReference type="PANTHER" id="PTHR30413:SF8">
    <property type="entry name" value="TRANSPORT PERMEASE PROTEIN"/>
    <property type="match status" value="1"/>
</dbReference>
<feature type="region of interest" description="Disordered" evidence="10">
    <location>
        <begin position="1"/>
        <end position="21"/>
    </location>
</feature>
<keyword evidence="5" id="KW-0997">Cell inner membrane</keyword>
<dbReference type="PROSITE" id="PS51012">
    <property type="entry name" value="ABC_TM2"/>
    <property type="match status" value="1"/>
</dbReference>
<proteinExistence type="inferred from homology"/>
<protein>
    <recommendedName>
        <fullName evidence="9">Transport permease protein</fullName>
    </recommendedName>
</protein>
<feature type="transmembrane region" description="Helical" evidence="9">
    <location>
        <begin position="220"/>
        <end position="242"/>
    </location>
</feature>
<feature type="transmembrane region" description="Helical" evidence="9">
    <location>
        <begin position="80"/>
        <end position="98"/>
    </location>
</feature>
<evidence type="ECO:0000256" key="7">
    <source>
        <dbReference type="ARBA" id="ARBA00022989"/>
    </source>
</evidence>
<evidence type="ECO:0000256" key="6">
    <source>
        <dbReference type="ARBA" id="ARBA00022692"/>
    </source>
</evidence>
<evidence type="ECO:0000256" key="1">
    <source>
        <dbReference type="ARBA" id="ARBA00004429"/>
    </source>
</evidence>
<dbReference type="AlphaFoldDB" id="A0A238WNH7"/>
<feature type="transmembrane region" description="Helical" evidence="9">
    <location>
        <begin position="150"/>
        <end position="176"/>
    </location>
</feature>
<dbReference type="GO" id="GO:0005886">
    <property type="term" value="C:plasma membrane"/>
    <property type="evidence" value="ECO:0007669"/>
    <property type="project" value="UniProtKB-SubCell"/>
</dbReference>
<evidence type="ECO:0000256" key="3">
    <source>
        <dbReference type="ARBA" id="ARBA00022448"/>
    </source>
</evidence>
<dbReference type="GO" id="GO:0140359">
    <property type="term" value="F:ABC-type transporter activity"/>
    <property type="evidence" value="ECO:0007669"/>
    <property type="project" value="InterPro"/>
</dbReference>
<dbReference type="OrthoDB" id="4186295at2"/>
<dbReference type="GO" id="GO:0015920">
    <property type="term" value="P:lipopolysaccharide transport"/>
    <property type="evidence" value="ECO:0007669"/>
    <property type="project" value="TreeGrafter"/>
</dbReference>
<comment type="similarity">
    <text evidence="2 9">Belongs to the ABC-2 integral membrane protein family.</text>
</comment>
<evidence type="ECO:0000313" key="13">
    <source>
        <dbReference type="Proteomes" id="UP000198420"/>
    </source>
</evidence>
<organism evidence="12 13">
    <name type="scientific">Actinomadura mexicana</name>
    <dbReference type="NCBI Taxonomy" id="134959"/>
    <lineage>
        <taxon>Bacteria</taxon>
        <taxon>Bacillati</taxon>
        <taxon>Actinomycetota</taxon>
        <taxon>Actinomycetes</taxon>
        <taxon>Streptosporangiales</taxon>
        <taxon>Thermomonosporaceae</taxon>
        <taxon>Actinomadura</taxon>
    </lineage>
</organism>
<name>A0A238WNH7_9ACTN</name>
<evidence type="ECO:0000256" key="4">
    <source>
        <dbReference type="ARBA" id="ARBA00022475"/>
    </source>
</evidence>
<keyword evidence="13" id="KW-1185">Reference proteome</keyword>
<evidence type="ECO:0000256" key="9">
    <source>
        <dbReference type="RuleBase" id="RU361157"/>
    </source>
</evidence>
<dbReference type="Pfam" id="PF01061">
    <property type="entry name" value="ABC2_membrane"/>
    <property type="match status" value="1"/>
</dbReference>
<gene>
    <name evidence="12" type="ORF">SAMN06265355_10384</name>
</gene>
<evidence type="ECO:0000313" key="12">
    <source>
        <dbReference type="EMBL" id="SNR47941.1"/>
    </source>
</evidence>
<keyword evidence="7 9" id="KW-1133">Transmembrane helix</keyword>
<dbReference type="PANTHER" id="PTHR30413">
    <property type="entry name" value="INNER MEMBRANE TRANSPORT PERMEASE"/>
    <property type="match status" value="1"/>
</dbReference>
<keyword evidence="4 9" id="KW-1003">Cell membrane</keyword>
<feature type="domain" description="ABC transmembrane type-2" evidence="11">
    <location>
        <begin position="77"/>
        <end position="316"/>
    </location>
</feature>
<sequence>MSHPERLGTPGGESVGTIAEPPHVNGTLADYAARYGLRQSAARPPLRKYIQDVWARRNFIWAFASAKNISMYTDSRLGQVWQLLTPLLNAGVYYLIFGVLLNTKRGVDDFIPFLVTGVFLFGFTQRSVTSGAKSVGDNLSLIRALHFPRATLPLAIAIVELQQLLLALVVLFVIVFAWGEPIGPEMLLFVPVVALQLMFNVGISMVMARLGAFNRDITQLLPFVMRTWLYASGVIFSLPSLMKPGSRLAEYPWLGELMQLNPAYVYVELSRHVLLGEYRSYVEGLAHATPTGQLWLYALVWAAVMLVGGFLFFYRAEERYGRG</sequence>
<evidence type="ECO:0000256" key="8">
    <source>
        <dbReference type="ARBA" id="ARBA00023136"/>
    </source>
</evidence>
<dbReference type="Proteomes" id="UP000198420">
    <property type="component" value="Unassembled WGS sequence"/>
</dbReference>
<reference evidence="13" key="1">
    <citation type="submission" date="2017-06" db="EMBL/GenBank/DDBJ databases">
        <authorList>
            <person name="Varghese N."/>
            <person name="Submissions S."/>
        </authorList>
    </citation>
    <scope>NUCLEOTIDE SEQUENCE [LARGE SCALE GENOMIC DNA]</scope>
    <source>
        <strain evidence="13">DSM 44485</strain>
    </source>
</reference>
<dbReference type="EMBL" id="FZNP01000003">
    <property type="protein sequence ID" value="SNR47941.1"/>
    <property type="molecule type" value="Genomic_DNA"/>
</dbReference>
<dbReference type="InterPro" id="IPR013525">
    <property type="entry name" value="ABC2_TM"/>
</dbReference>
<evidence type="ECO:0000259" key="11">
    <source>
        <dbReference type="PROSITE" id="PS51012"/>
    </source>
</evidence>
<dbReference type="InterPro" id="IPR047817">
    <property type="entry name" value="ABC2_TM_bact-type"/>
</dbReference>
<feature type="transmembrane region" description="Helical" evidence="9">
    <location>
        <begin position="188"/>
        <end position="208"/>
    </location>
</feature>
<accession>A0A238WNH7</accession>
<keyword evidence="6 9" id="KW-0812">Transmembrane</keyword>
<evidence type="ECO:0000256" key="5">
    <source>
        <dbReference type="ARBA" id="ARBA00022519"/>
    </source>
</evidence>
<keyword evidence="8 9" id="KW-0472">Membrane</keyword>
<evidence type="ECO:0000256" key="10">
    <source>
        <dbReference type="SAM" id="MobiDB-lite"/>
    </source>
</evidence>